<reference evidence="1 2" key="1">
    <citation type="journal article" date="2019" name="Nat. Ecol. Evol.">
        <title>Megaphylogeny resolves global patterns of mushroom evolution.</title>
        <authorList>
            <person name="Varga T."/>
            <person name="Krizsan K."/>
            <person name="Foldi C."/>
            <person name="Dima B."/>
            <person name="Sanchez-Garcia M."/>
            <person name="Sanchez-Ramirez S."/>
            <person name="Szollosi G.J."/>
            <person name="Szarkandi J.G."/>
            <person name="Papp V."/>
            <person name="Albert L."/>
            <person name="Andreopoulos W."/>
            <person name="Angelini C."/>
            <person name="Antonin V."/>
            <person name="Barry K.W."/>
            <person name="Bougher N.L."/>
            <person name="Buchanan P."/>
            <person name="Buyck B."/>
            <person name="Bense V."/>
            <person name="Catcheside P."/>
            <person name="Chovatia M."/>
            <person name="Cooper J."/>
            <person name="Damon W."/>
            <person name="Desjardin D."/>
            <person name="Finy P."/>
            <person name="Geml J."/>
            <person name="Haridas S."/>
            <person name="Hughes K."/>
            <person name="Justo A."/>
            <person name="Karasinski D."/>
            <person name="Kautmanova I."/>
            <person name="Kiss B."/>
            <person name="Kocsube S."/>
            <person name="Kotiranta H."/>
            <person name="LaButti K.M."/>
            <person name="Lechner B.E."/>
            <person name="Liimatainen K."/>
            <person name="Lipzen A."/>
            <person name="Lukacs Z."/>
            <person name="Mihaltcheva S."/>
            <person name="Morgado L.N."/>
            <person name="Niskanen T."/>
            <person name="Noordeloos M.E."/>
            <person name="Ohm R.A."/>
            <person name="Ortiz-Santana B."/>
            <person name="Ovrebo C."/>
            <person name="Racz N."/>
            <person name="Riley R."/>
            <person name="Savchenko A."/>
            <person name="Shiryaev A."/>
            <person name="Soop K."/>
            <person name="Spirin V."/>
            <person name="Szebenyi C."/>
            <person name="Tomsovsky M."/>
            <person name="Tulloss R.E."/>
            <person name="Uehling J."/>
            <person name="Grigoriev I.V."/>
            <person name="Vagvolgyi C."/>
            <person name="Papp T."/>
            <person name="Martin F.M."/>
            <person name="Miettinen O."/>
            <person name="Hibbett D.S."/>
            <person name="Nagy L.G."/>
        </authorList>
    </citation>
    <scope>NUCLEOTIDE SEQUENCE [LARGE SCALE GENOMIC DNA]</scope>
    <source>
        <strain evidence="1 2">CBS 121175</strain>
    </source>
</reference>
<accession>A0A5C3KE60</accession>
<sequence length="232" mass="26828">MDESLFNNQPVPAPAWNGTAETVRRFIRNFSWLCKRNNFPLHHRVQEILSYIPSSEFAVWESVAQVYPKWDDFVKKILEYYPQPSLADSSYRLEDLITRFKMYHNTSNKDIFFAYLRQFTSLSIEIERHRTVPNDEKVSMFSEGLKAIIRALFDKHNPQNMDEVIAAGNAVFNYIGSFDSETKGFFRNLVESTNLRVCQQSVIVQAYTPLSSVNANRDEPGLTLVSHGQTNT</sequence>
<keyword evidence="2" id="KW-1185">Reference proteome</keyword>
<evidence type="ECO:0000313" key="1">
    <source>
        <dbReference type="EMBL" id="TFK17963.1"/>
    </source>
</evidence>
<protein>
    <recommendedName>
        <fullName evidence="3">Retrotransposon gag domain-containing protein</fullName>
    </recommendedName>
</protein>
<dbReference type="AlphaFoldDB" id="A0A5C3KE60"/>
<dbReference type="Proteomes" id="UP000307440">
    <property type="component" value="Unassembled WGS sequence"/>
</dbReference>
<evidence type="ECO:0008006" key="3">
    <source>
        <dbReference type="Google" id="ProtNLM"/>
    </source>
</evidence>
<organism evidence="1 2">
    <name type="scientific">Coprinopsis marcescibilis</name>
    <name type="common">Agaric fungus</name>
    <name type="synonym">Psathyrella marcescibilis</name>
    <dbReference type="NCBI Taxonomy" id="230819"/>
    <lineage>
        <taxon>Eukaryota</taxon>
        <taxon>Fungi</taxon>
        <taxon>Dikarya</taxon>
        <taxon>Basidiomycota</taxon>
        <taxon>Agaricomycotina</taxon>
        <taxon>Agaricomycetes</taxon>
        <taxon>Agaricomycetidae</taxon>
        <taxon>Agaricales</taxon>
        <taxon>Agaricineae</taxon>
        <taxon>Psathyrellaceae</taxon>
        <taxon>Coprinopsis</taxon>
    </lineage>
</organism>
<gene>
    <name evidence="1" type="ORF">FA15DRAFT_732557</name>
</gene>
<evidence type="ECO:0000313" key="2">
    <source>
        <dbReference type="Proteomes" id="UP000307440"/>
    </source>
</evidence>
<name>A0A5C3KE60_COPMA</name>
<proteinExistence type="predicted"/>
<dbReference type="EMBL" id="ML210445">
    <property type="protein sequence ID" value="TFK17963.1"/>
    <property type="molecule type" value="Genomic_DNA"/>
</dbReference>